<sequence length="79" mass="9171">MKLLRDVFRLRAAGRSLLDRRVASRHDWTITVPAPLNTSVTMATIDMRWHREPGSVRPVARWHRHVALKSSDPFPRVFA</sequence>
<evidence type="ECO:0000313" key="2">
    <source>
        <dbReference type="Proteomes" id="UP001056681"/>
    </source>
</evidence>
<name>A0ABY4SVV4_9GAMM</name>
<protein>
    <submittedName>
        <fullName evidence="1">Uncharacterized protein</fullName>
    </submittedName>
</protein>
<reference evidence="1" key="1">
    <citation type="submission" date="2020-10" db="EMBL/GenBank/DDBJ databases">
        <title>Whole-genome sequence of Luteibacter sp. EIF3.</title>
        <authorList>
            <person name="Friedrich I."/>
            <person name="Hertel R."/>
            <person name="Daniel R."/>
        </authorList>
    </citation>
    <scope>NUCLEOTIDE SEQUENCE</scope>
    <source>
        <strain evidence="1">EIF3</strain>
    </source>
</reference>
<gene>
    <name evidence="1" type="ORF">IM816_09125</name>
</gene>
<dbReference type="RefSeq" id="WP_250337810.1">
    <property type="nucleotide sequence ID" value="NZ_CP063231.1"/>
</dbReference>
<keyword evidence="2" id="KW-1185">Reference proteome</keyword>
<organism evidence="1 2">
    <name type="scientific">Luteibacter flocculans</name>
    <dbReference type="NCBI Taxonomy" id="2780091"/>
    <lineage>
        <taxon>Bacteria</taxon>
        <taxon>Pseudomonadati</taxon>
        <taxon>Pseudomonadota</taxon>
        <taxon>Gammaproteobacteria</taxon>
        <taxon>Lysobacterales</taxon>
        <taxon>Rhodanobacteraceae</taxon>
        <taxon>Luteibacter</taxon>
    </lineage>
</organism>
<evidence type="ECO:0000313" key="1">
    <source>
        <dbReference type="EMBL" id="URL56838.1"/>
    </source>
</evidence>
<dbReference type="EMBL" id="CP063231">
    <property type="protein sequence ID" value="URL56838.1"/>
    <property type="molecule type" value="Genomic_DNA"/>
</dbReference>
<accession>A0ABY4SVV4</accession>
<proteinExistence type="predicted"/>
<dbReference type="Proteomes" id="UP001056681">
    <property type="component" value="Chromosome"/>
</dbReference>